<dbReference type="PROSITE" id="PS50110">
    <property type="entry name" value="RESPONSE_REGULATORY"/>
    <property type="match status" value="1"/>
</dbReference>
<evidence type="ECO:0000313" key="6">
    <source>
        <dbReference type="Proteomes" id="UP000182983"/>
    </source>
</evidence>
<accession>A0A1H6H9Z7</accession>
<dbReference type="SUPFAM" id="SSF55073">
    <property type="entry name" value="Nucleotide cyclase"/>
    <property type="match status" value="1"/>
</dbReference>
<gene>
    <name evidence="5" type="ORF">SAMN04244559_01220</name>
</gene>
<dbReference type="PANTHER" id="PTHR44591">
    <property type="entry name" value="STRESS RESPONSE REGULATOR PROTEIN 1"/>
    <property type="match status" value="1"/>
</dbReference>
<sequence length="438" mass="47138">MNRLATLLVANADRTVLAPVLSRLEAAGYFLADGGDRPVDLARHLRPDLILVGEADGDPVTVGADFRADPGCADIPVVVLSSANDPGLALRALAAGLDEVLSPDADDPELFARLKPLIRLATMHAELRLRAAAAATRGRTAVDRFIPPIDPIRPTVLAIGADPANAVALLSADADITAIPDLYEAERLLEQRPFDAAILTASGEAELAFASQVRHNPRLFNLPIVMIAGDASVAARAYRRGASRVLERPLDSDHLRAAVLTLVRRQKVRWGIRGILGQSLGERTADPLTGTYDRAFLESYLGTRLEIARSQSRPLAVVFFSIPNIEGVRHHFGDEAAAHLIRQLGQWITGLVRAEDPTALFATNRFCVVLPDTPLAEAEVVMHRIAGVLSNTDFAVPDVYQPVRIWVQVGCTNARSDDDCASLFARAGAALDEELQVP</sequence>
<evidence type="ECO:0000256" key="1">
    <source>
        <dbReference type="ARBA" id="ARBA00022553"/>
    </source>
</evidence>
<proteinExistence type="predicted"/>
<dbReference type="InterPro" id="IPR011006">
    <property type="entry name" value="CheY-like_superfamily"/>
</dbReference>
<dbReference type="EMBL" id="FNWO01000004">
    <property type="protein sequence ID" value="SEH32306.1"/>
    <property type="molecule type" value="Genomic_DNA"/>
</dbReference>
<reference evidence="6" key="1">
    <citation type="submission" date="2016-10" db="EMBL/GenBank/DDBJ databases">
        <authorList>
            <person name="Varghese N."/>
            <person name="Submissions S."/>
        </authorList>
    </citation>
    <scope>NUCLEOTIDE SEQUENCE [LARGE SCALE GENOMIC DNA]</scope>
    <source>
        <strain evidence="6">DSM 13234</strain>
    </source>
</reference>
<dbReference type="Gene3D" id="3.40.50.2300">
    <property type="match status" value="2"/>
</dbReference>
<evidence type="ECO:0000259" key="3">
    <source>
        <dbReference type="PROSITE" id="PS50110"/>
    </source>
</evidence>
<dbReference type="InterPro" id="IPR050595">
    <property type="entry name" value="Bact_response_regulator"/>
</dbReference>
<dbReference type="PANTHER" id="PTHR44591:SF3">
    <property type="entry name" value="RESPONSE REGULATORY DOMAIN-CONTAINING PROTEIN"/>
    <property type="match status" value="1"/>
</dbReference>
<dbReference type="OrthoDB" id="7342124at2"/>
<organism evidence="5 6">
    <name type="scientific">Magnetospirillum fulvum</name>
    <name type="common">Rhodospirillum fulvum</name>
    <dbReference type="NCBI Taxonomy" id="1082"/>
    <lineage>
        <taxon>Bacteria</taxon>
        <taxon>Pseudomonadati</taxon>
        <taxon>Pseudomonadota</taxon>
        <taxon>Alphaproteobacteria</taxon>
        <taxon>Rhodospirillales</taxon>
        <taxon>Rhodospirillaceae</taxon>
        <taxon>Magnetospirillum</taxon>
    </lineage>
</organism>
<dbReference type="NCBIfam" id="TIGR00254">
    <property type="entry name" value="GGDEF"/>
    <property type="match status" value="1"/>
</dbReference>
<evidence type="ECO:0000313" key="5">
    <source>
        <dbReference type="EMBL" id="SEH32306.1"/>
    </source>
</evidence>
<keyword evidence="6" id="KW-1185">Reference proteome</keyword>
<comment type="caution">
    <text evidence="2">Lacks conserved residue(s) required for the propagation of feature annotation.</text>
</comment>
<dbReference type="AlphaFoldDB" id="A0A1H6H9Z7"/>
<evidence type="ECO:0000256" key="2">
    <source>
        <dbReference type="PROSITE-ProRule" id="PRU00169"/>
    </source>
</evidence>
<dbReference type="InterPro" id="IPR001789">
    <property type="entry name" value="Sig_transdc_resp-reg_receiver"/>
</dbReference>
<dbReference type="InterPro" id="IPR029787">
    <property type="entry name" value="Nucleotide_cyclase"/>
</dbReference>
<feature type="domain" description="Response regulatory" evidence="3">
    <location>
        <begin position="6"/>
        <end position="118"/>
    </location>
</feature>
<protein>
    <submittedName>
        <fullName evidence="5">Response regulator receiver modulated diguanylate cyclase</fullName>
    </submittedName>
</protein>
<dbReference type="RefSeq" id="WP_074766577.1">
    <property type="nucleotide sequence ID" value="NZ_FNWO01000004.1"/>
</dbReference>
<dbReference type="Gene3D" id="3.30.70.270">
    <property type="match status" value="1"/>
</dbReference>
<dbReference type="GO" id="GO:0000160">
    <property type="term" value="P:phosphorelay signal transduction system"/>
    <property type="evidence" value="ECO:0007669"/>
    <property type="project" value="InterPro"/>
</dbReference>
<name>A0A1H6H9Z7_MAGFU</name>
<dbReference type="Proteomes" id="UP000182983">
    <property type="component" value="Unassembled WGS sequence"/>
</dbReference>
<dbReference type="SUPFAM" id="SSF52172">
    <property type="entry name" value="CheY-like"/>
    <property type="match status" value="2"/>
</dbReference>
<evidence type="ECO:0000259" key="4">
    <source>
        <dbReference type="PROSITE" id="PS50887"/>
    </source>
</evidence>
<dbReference type="InterPro" id="IPR043128">
    <property type="entry name" value="Rev_trsase/Diguanyl_cyclase"/>
</dbReference>
<dbReference type="InterPro" id="IPR000160">
    <property type="entry name" value="GGDEF_dom"/>
</dbReference>
<feature type="domain" description="GGDEF" evidence="4">
    <location>
        <begin position="313"/>
        <end position="438"/>
    </location>
</feature>
<dbReference type="PROSITE" id="PS50887">
    <property type="entry name" value="GGDEF"/>
    <property type="match status" value="1"/>
</dbReference>
<dbReference type="Pfam" id="PF00990">
    <property type="entry name" value="GGDEF"/>
    <property type="match status" value="1"/>
</dbReference>
<keyword evidence="1" id="KW-0597">Phosphoprotein</keyword>
<dbReference type="SMART" id="SM00267">
    <property type="entry name" value="GGDEF"/>
    <property type="match status" value="1"/>
</dbReference>